<name>A0A918VHB1_9ACTN</name>
<dbReference type="InterPro" id="IPR014729">
    <property type="entry name" value="Rossmann-like_a/b/a_fold"/>
</dbReference>
<sequence length="300" mass="31082">MTGSVVVGLDGSPRSVAAAWWAAGEAAARHLPLVLLHSWTTHRPGGPLAHAAAAERDYGRSVLERAESELRQRYGDLEMARELVAEPAAQALLRHAPGAFMLVLGNHMQDAPAGFPLGSVVLHVLGHAPCPVVAVRAGDPVVTVGRRPAAAPDRSEIVVGLREPGGSDAPLLEFAYGSAQVHGAGLHAVHVLRPPAPHRAAPHRAAGHAPAGAGGPPPTGARARLTAALEPWREKFPHVPTTEDVTDAPAAAALQSAAAHGLLTVIGRRRHPSRPGWMLGSVARAVLRQVPCPVAVVPHG</sequence>
<evidence type="ECO:0000256" key="1">
    <source>
        <dbReference type="ARBA" id="ARBA00008791"/>
    </source>
</evidence>
<comment type="similarity">
    <text evidence="1">Belongs to the universal stress protein A family.</text>
</comment>
<feature type="domain" description="UspA" evidence="3">
    <location>
        <begin position="157"/>
        <end position="298"/>
    </location>
</feature>
<accession>A0A918VHB1</accession>
<dbReference type="RefSeq" id="WP_190058749.1">
    <property type="nucleotide sequence ID" value="NZ_BMWH01000016.1"/>
</dbReference>
<organism evidence="4 5">
    <name type="scientific">Streptomyces echinoruber</name>
    <dbReference type="NCBI Taxonomy" id="68898"/>
    <lineage>
        <taxon>Bacteria</taxon>
        <taxon>Bacillati</taxon>
        <taxon>Actinomycetota</taxon>
        <taxon>Actinomycetes</taxon>
        <taxon>Kitasatosporales</taxon>
        <taxon>Streptomycetaceae</taxon>
        <taxon>Streptomyces</taxon>
    </lineage>
</organism>
<dbReference type="Pfam" id="PF00582">
    <property type="entry name" value="Usp"/>
    <property type="match status" value="2"/>
</dbReference>
<protein>
    <submittedName>
        <fullName evidence="4">Universal stress protein</fullName>
    </submittedName>
</protein>
<keyword evidence="5" id="KW-1185">Reference proteome</keyword>
<dbReference type="EMBL" id="BMWH01000016">
    <property type="protein sequence ID" value="GGZ96180.1"/>
    <property type="molecule type" value="Genomic_DNA"/>
</dbReference>
<reference evidence="4" key="1">
    <citation type="journal article" date="2014" name="Int. J. Syst. Evol. Microbiol.">
        <title>Complete genome sequence of Corynebacterium casei LMG S-19264T (=DSM 44701T), isolated from a smear-ripened cheese.</title>
        <authorList>
            <consortium name="US DOE Joint Genome Institute (JGI-PGF)"/>
            <person name="Walter F."/>
            <person name="Albersmeier A."/>
            <person name="Kalinowski J."/>
            <person name="Ruckert C."/>
        </authorList>
    </citation>
    <scope>NUCLEOTIDE SEQUENCE</scope>
    <source>
        <strain evidence="4">JCM 5016</strain>
    </source>
</reference>
<comment type="caution">
    <text evidence="4">The sequence shown here is derived from an EMBL/GenBank/DDBJ whole genome shotgun (WGS) entry which is preliminary data.</text>
</comment>
<dbReference type="SUPFAM" id="SSF52402">
    <property type="entry name" value="Adenine nucleotide alpha hydrolases-like"/>
    <property type="match status" value="2"/>
</dbReference>
<dbReference type="Proteomes" id="UP000623010">
    <property type="component" value="Unassembled WGS sequence"/>
</dbReference>
<evidence type="ECO:0000259" key="3">
    <source>
        <dbReference type="Pfam" id="PF00582"/>
    </source>
</evidence>
<evidence type="ECO:0000313" key="5">
    <source>
        <dbReference type="Proteomes" id="UP000623010"/>
    </source>
</evidence>
<gene>
    <name evidence="4" type="ORF">GCM10010389_39290</name>
</gene>
<dbReference type="InterPro" id="IPR006015">
    <property type="entry name" value="Universal_stress_UspA"/>
</dbReference>
<dbReference type="InterPro" id="IPR006016">
    <property type="entry name" value="UspA"/>
</dbReference>
<evidence type="ECO:0000313" key="4">
    <source>
        <dbReference type="EMBL" id="GGZ96180.1"/>
    </source>
</evidence>
<dbReference type="PANTHER" id="PTHR46268:SF6">
    <property type="entry name" value="UNIVERSAL STRESS PROTEIN UP12"/>
    <property type="match status" value="1"/>
</dbReference>
<proteinExistence type="inferred from homology"/>
<dbReference type="PRINTS" id="PR01438">
    <property type="entry name" value="UNVRSLSTRESS"/>
</dbReference>
<dbReference type="Gene3D" id="3.40.50.620">
    <property type="entry name" value="HUPs"/>
    <property type="match status" value="2"/>
</dbReference>
<feature type="region of interest" description="Disordered" evidence="2">
    <location>
        <begin position="197"/>
        <end position="221"/>
    </location>
</feature>
<dbReference type="AlphaFoldDB" id="A0A918VHB1"/>
<reference evidence="4" key="2">
    <citation type="submission" date="2020-09" db="EMBL/GenBank/DDBJ databases">
        <authorList>
            <person name="Sun Q."/>
            <person name="Ohkuma M."/>
        </authorList>
    </citation>
    <scope>NUCLEOTIDE SEQUENCE</scope>
    <source>
        <strain evidence="4">JCM 5016</strain>
    </source>
</reference>
<evidence type="ECO:0000256" key="2">
    <source>
        <dbReference type="SAM" id="MobiDB-lite"/>
    </source>
</evidence>
<dbReference type="PANTHER" id="PTHR46268">
    <property type="entry name" value="STRESS RESPONSE PROTEIN NHAX"/>
    <property type="match status" value="1"/>
</dbReference>
<feature type="domain" description="UspA" evidence="3">
    <location>
        <begin position="1"/>
        <end position="136"/>
    </location>
</feature>